<reference evidence="1" key="1">
    <citation type="submission" date="2022-03" db="EMBL/GenBank/DDBJ databases">
        <authorList>
            <person name="Martin H S."/>
        </authorList>
    </citation>
    <scope>NUCLEOTIDE SEQUENCE</scope>
</reference>
<evidence type="ECO:0000313" key="2">
    <source>
        <dbReference type="Proteomes" id="UP000837857"/>
    </source>
</evidence>
<dbReference type="Proteomes" id="UP000837857">
    <property type="component" value="Chromosome 23"/>
</dbReference>
<feature type="non-terminal residue" evidence="1">
    <location>
        <position position="1"/>
    </location>
</feature>
<name>A0ABN8IFW6_9NEOP</name>
<organism evidence="1 2">
    <name type="scientific">Iphiclides podalirius</name>
    <name type="common">scarce swallowtail</name>
    <dbReference type="NCBI Taxonomy" id="110791"/>
    <lineage>
        <taxon>Eukaryota</taxon>
        <taxon>Metazoa</taxon>
        <taxon>Ecdysozoa</taxon>
        <taxon>Arthropoda</taxon>
        <taxon>Hexapoda</taxon>
        <taxon>Insecta</taxon>
        <taxon>Pterygota</taxon>
        <taxon>Neoptera</taxon>
        <taxon>Endopterygota</taxon>
        <taxon>Lepidoptera</taxon>
        <taxon>Glossata</taxon>
        <taxon>Ditrysia</taxon>
        <taxon>Papilionoidea</taxon>
        <taxon>Papilionidae</taxon>
        <taxon>Papilioninae</taxon>
        <taxon>Iphiclides</taxon>
    </lineage>
</organism>
<dbReference type="EMBL" id="OW152835">
    <property type="protein sequence ID" value="CAH2056575.1"/>
    <property type="molecule type" value="Genomic_DNA"/>
</dbReference>
<sequence>MLVHDVKLPSSASSTLPHDCTRRDVYYYVWEPLAQGTARVAQLPSTQVAFFCVGVQCRLAMHDMSSLNAWGPNSSVDNF</sequence>
<accession>A0ABN8IFW6</accession>
<protein>
    <submittedName>
        <fullName evidence="1">Uncharacterized protein</fullName>
    </submittedName>
</protein>
<gene>
    <name evidence="1" type="ORF">IPOD504_LOCUS9766</name>
</gene>
<proteinExistence type="predicted"/>
<keyword evidence="2" id="KW-1185">Reference proteome</keyword>
<evidence type="ECO:0000313" key="1">
    <source>
        <dbReference type="EMBL" id="CAH2056575.1"/>
    </source>
</evidence>